<dbReference type="SMART" id="SM00363">
    <property type="entry name" value="S4"/>
    <property type="match status" value="1"/>
</dbReference>
<gene>
    <name evidence="3" type="ORF">SAMN04487864_11033</name>
</gene>
<dbReference type="Pfam" id="PF01479">
    <property type="entry name" value="S4"/>
    <property type="match status" value="1"/>
</dbReference>
<proteinExistence type="predicted"/>
<protein>
    <submittedName>
        <fullName evidence="3">RNA-binding protein YlmH, contains S4-like domain</fullName>
    </submittedName>
</protein>
<keyword evidence="4" id="KW-1185">Reference proteome</keyword>
<feature type="domain" description="RNA-binding S4" evidence="2">
    <location>
        <begin position="185"/>
        <end position="242"/>
    </location>
</feature>
<dbReference type="RefSeq" id="WP_093730627.1">
    <property type="nucleotide sequence ID" value="NZ_FMYW01000010.1"/>
</dbReference>
<evidence type="ECO:0000256" key="1">
    <source>
        <dbReference type="PROSITE-ProRule" id="PRU00182"/>
    </source>
</evidence>
<dbReference type="PANTHER" id="PTHR13633">
    <property type="entry name" value="MITOCHONDRIAL TRANSCRIPTION RESCUE FACTOR 1"/>
    <property type="match status" value="1"/>
</dbReference>
<dbReference type="PROSITE" id="PS50889">
    <property type="entry name" value="S4"/>
    <property type="match status" value="1"/>
</dbReference>
<dbReference type="InterPro" id="IPR036986">
    <property type="entry name" value="S4_RNA-bd_sf"/>
</dbReference>
<dbReference type="SUPFAM" id="SSF55174">
    <property type="entry name" value="Alpha-L RNA-binding motif"/>
    <property type="match status" value="1"/>
</dbReference>
<dbReference type="InterPro" id="IPR040591">
    <property type="entry name" value="RqcP2_RBD"/>
</dbReference>
<evidence type="ECO:0000259" key="2">
    <source>
        <dbReference type="SMART" id="SM00363"/>
    </source>
</evidence>
<dbReference type="PANTHER" id="PTHR13633:SF3">
    <property type="entry name" value="MITOCHONDRIAL TRANSCRIPTION RESCUE FACTOR 1"/>
    <property type="match status" value="1"/>
</dbReference>
<evidence type="ECO:0000313" key="3">
    <source>
        <dbReference type="EMBL" id="SDC56538.1"/>
    </source>
</evidence>
<dbReference type="InterPro" id="IPR002942">
    <property type="entry name" value="S4_RNA-bd"/>
</dbReference>
<sequence length="261" mass="28978">MADRDKILRYFKASGDEELAARLVDLAEAARKTARYKVSEFLDPHGRNVAEIVAANFEGIRLESDGGFANAERSRIAFVAEDFYSTPDFGLVCYLVSWDKRYYTLGHRDILGAFMGMGCEREIMGDIVLVPEGAQFVADKSFANYIESNLCQIGAAHVSLQQIGREELKEKEEKVKIISATIAALRLDAVAAAGYGISRSRMAEEIKSQNVKLNWKEAKSASQTVAEGDVMSFRGRGRVELSEIRGTTKKGRCAITLKRYI</sequence>
<accession>A0A1G6MLN9</accession>
<dbReference type="Gene3D" id="3.30.70.330">
    <property type="match status" value="1"/>
</dbReference>
<dbReference type="AlphaFoldDB" id="A0A1G6MLN9"/>
<reference evidence="4" key="1">
    <citation type="submission" date="2016-10" db="EMBL/GenBank/DDBJ databases">
        <authorList>
            <person name="Varghese N."/>
            <person name="Submissions S."/>
        </authorList>
    </citation>
    <scope>NUCLEOTIDE SEQUENCE [LARGE SCALE GENOMIC DNA]</scope>
    <source>
        <strain evidence="4">DSM 11005</strain>
    </source>
</reference>
<dbReference type="Gene3D" id="3.30.1370.160">
    <property type="match status" value="1"/>
</dbReference>
<dbReference type="Proteomes" id="UP000198943">
    <property type="component" value="Unassembled WGS sequence"/>
</dbReference>
<name>A0A1G6MLN9_9FIRM</name>
<dbReference type="OrthoDB" id="9812787at2"/>
<dbReference type="EMBL" id="FMYW01000010">
    <property type="protein sequence ID" value="SDC56538.1"/>
    <property type="molecule type" value="Genomic_DNA"/>
</dbReference>
<dbReference type="Gene3D" id="3.10.290.10">
    <property type="entry name" value="RNA-binding S4 domain"/>
    <property type="match status" value="1"/>
</dbReference>
<dbReference type="CDD" id="cd00165">
    <property type="entry name" value="S4"/>
    <property type="match status" value="1"/>
</dbReference>
<keyword evidence="1" id="KW-0694">RNA-binding</keyword>
<evidence type="ECO:0000313" key="4">
    <source>
        <dbReference type="Proteomes" id="UP000198943"/>
    </source>
</evidence>
<dbReference type="GO" id="GO:0003723">
    <property type="term" value="F:RNA binding"/>
    <property type="evidence" value="ECO:0007669"/>
    <property type="project" value="UniProtKB-KW"/>
</dbReference>
<dbReference type="Pfam" id="PF17774">
    <property type="entry name" value="YlmH_RBD"/>
    <property type="match status" value="1"/>
</dbReference>
<dbReference type="InterPro" id="IPR012677">
    <property type="entry name" value="Nucleotide-bd_a/b_plait_sf"/>
</dbReference>
<organism evidence="3 4">
    <name type="scientific">Succiniclasticum ruminis</name>
    <dbReference type="NCBI Taxonomy" id="40841"/>
    <lineage>
        <taxon>Bacteria</taxon>
        <taxon>Bacillati</taxon>
        <taxon>Bacillota</taxon>
        <taxon>Negativicutes</taxon>
        <taxon>Acidaminococcales</taxon>
        <taxon>Acidaminococcaceae</taxon>
        <taxon>Succiniclasticum</taxon>
    </lineage>
</organism>